<dbReference type="Proteomes" id="UP000182567">
    <property type="component" value="Chromosome"/>
</dbReference>
<sequence>MVGRTTRCSRINTFNPTCTEVEFIDGNVDHSDWIFFSYVIVQALRQQRHLRPSLTFNESLHDRSRSDLDDQKVRQSLAFSHSLGR</sequence>
<organism evidence="1 2">
    <name type="scientific">Pseudomonas frederiksbergensis</name>
    <dbReference type="NCBI Taxonomy" id="104087"/>
    <lineage>
        <taxon>Bacteria</taxon>
        <taxon>Pseudomonadati</taxon>
        <taxon>Pseudomonadota</taxon>
        <taxon>Gammaproteobacteria</taxon>
        <taxon>Pseudomonadales</taxon>
        <taxon>Pseudomonadaceae</taxon>
        <taxon>Pseudomonas</taxon>
    </lineage>
</organism>
<dbReference type="EMBL" id="CP017886">
    <property type="protein sequence ID" value="APC14249.1"/>
    <property type="molecule type" value="Genomic_DNA"/>
</dbReference>
<evidence type="ECO:0000313" key="1">
    <source>
        <dbReference type="EMBL" id="APC14249.1"/>
    </source>
</evidence>
<dbReference type="AlphaFoldDB" id="A0A1J0EDW8"/>
<gene>
    <name evidence="1" type="ORF">BLL42_00270</name>
</gene>
<evidence type="ECO:0000313" key="2">
    <source>
        <dbReference type="Proteomes" id="UP000182567"/>
    </source>
</evidence>
<accession>A0A1J0EDW8</accession>
<name>A0A1J0EDW8_9PSED</name>
<reference evidence="2" key="1">
    <citation type="submission" date="2016-10" db="EMBL/GenBank/DDBJ databases">
        <title>Pseudomonas frederiksbergensis ERGS4:02 complete genome.</title>
        <authorList>
            <person name="Kumar R."/>
            <person name="Acharya V."/>
            <person name="Singh D."/>
        </authorList>
    </citation>
    <scope>NUCLEOTIDE SEQUENCE [LARGE SCALE GENOMIC DNA]</scope>
    <source>
        <strain evidence="2">ERGS4:02</strain>
    </source>
</reference>
<protein>
    <submittedName>
        <fullName evidence="1">Uncharacterized protein</fullName>
    </submittedName>
</protein>
<proteinExistence type="predicted"/>